<dbReference type="EMBL" id="VFJC01000003">
    <property type="protein sequence ID" value="KAB5584301.1"/>
    <property type="molecule type" value="Genomic_DNA"/>
</dbReference>
<reference evidence="2 3" key="1">
    <citation type="submission" date="2019-06" db="EMBL/GenBank/DDBJ databases">
        <title>A chromosome-scale genome assembly of the striped catfish, Pangasianodon hypophthalmus.</title>
        <authorList>
            <person name="Wen M."/>
            <person name="Zahm M."/>
            <person name="Roques C."/>
            <person name="Cabau C."/>
            <person name="Klopp C."/>
            <person name="Donnadieu C."/>
            <person name="Jouanno E."/>
            <person name="Avarre J.-C."/>
            <person name="Campet M."/>
            <person name="Ha T.T.T."/>
            <person name="Dugue R."/>
            <person name="Lampietro C."/>
            <person name="Louis A."/>
            <person name="Herpin A."/>
            <person name="Echchiki A."/>
            <person name="Berthelot C."/>
            <person name="Parey E."/>
            <person name="Roest-Crollius H."/>
            <person name="Braasch I."/>
            <person name="Postlethwait J."/>
            <person name="Bobe J."/>
            <person name="Montfort J."/>
            <person name="Bouchez O."/>
            <person name="Begum T."/>
            <person name="Schartl M."/>
            <person name="Guiguen Y."/>
        </authorList>
    </citation>
    <scope>NUCLEOTIDE SEQUENCE [LARGE SCALE GENOMIC DNA]</scope>
    <source>
        <strain evidence="2 3">Indonesia</strain>
        <tissue evidence="2">Blood</tissue>
    </source>
</reference>
<evidence type="ECO:0000313" key="2">
    <source>
        <dbReference type="EMBL" id="KAB5584301.1"/>
    </source>
</evidence>
<organism evidence="2 3">
    <name type="scientific">Pangasianodon hypophthalmus</name>
    <name type="common">Striped catfish</name>
    <name type="synonym">Helicophagus hypophthalmus</name>
    <dbReference type="NCBI Taxonomy" id="310915"/>
    <lineage>
        <taxon>Eukaryota</taxon>
        <taxon>Metazoa</taxon>
        <taxon>Chordata</taxon>
        <taxon>Craniata</taxon>
        <taxon>Vertebrata</taxon>
        <taxon>Euteleostomi</taxon>
        <taxon>Actinopterygii</taxon>
        <taxon>Neopterygii</taxon>
        <taxon>Teleostei</taxon>
        <taxon>Ostariophysi</taxon>
        <taxon>Siluriformes</taxon>
        <taxon>Pangasiidae</taxon>
        <taxon>Pangasianodon</taxon>
    </lineage>
</organism>
<keyword evidence="3" id="KW-1185">Reference proteome</keyword>
<comment type="caution">
    <text evidence="2">The sequence shown here is derived from an EMBL/GenBank/DDBJ whole genome shotgun (WGS) entry which is preliminary data.</text>
</comment>
<evidence type="ECO:0000313" key="3">
    <source>
        <dbReference type="Proteomes" id="UP000327468"/>
    </source>
</evidence>
<evidence type="ECO:0000256" key="1">
    <source>
        <dbReference type="SAM" id="MobiDB-lite"/>
    </source>
</evidence>
<dbReference type="AlphaFoldDB" id="A0A5N5PZ15"/>
<feature type="region of interest" description="Disordered" evidence="1">
    <location>
        <begin position="51"/>
        <end position="72"/>
    </location>
</feature>
<accession>A0A5N5PZ15</accession>
<gene>
    <name evidence="2" type="ORF">PHYPO_G00105870</name>
</gene>
<dbReference type="Proteomes" id="UP000327468">
    <property type="component" value="Chromosome 2"/>
</dbReference>
<proteinExistence type="predicted"/>
<protein>
    <submittedName>
        <fullName evidence="2">Uncharacterized protein</fullName>
    </submittedName>
</protein>
<name>A0A5N5PZ15_PANHP</name>
<sequence>MLVRKKMKKMMERAMKMKRKMRLRVEQGSGQLKRMMMKMMLSLRSRRRTIKRGRPAEHLPNPPLLNSSSGGRQKCGHHQVEFSICVHTPNCKFCRNNQDFKALPSYKIL</sequence>